<gene>
    <name evidence="11" type="primary">LOC113493790</name>
</gene>
<dbReference type="GO" id="GO:0046872">
    <property type="term" value="F:metal ion binding"/>
    <property type="evidence" value="ECO:0007669"/>
    <property type="project" value="UniProtKB-KW"/>
</dbReference>
<keyword evidence="7" id="KW-0539">Nucleus</keyword>
<evidence type="ECO:0000313" key="11">
    <source>
        <dbReference type="RefSeq" id="XP_026727612.1"/>
    </source>
</evidence>
<dbReference type="InParanoid" id="A0A7E5VH12"/>
<name>A0A7E5VH12_TRINI</name>
<protein>
    <submittedName>
        <fullName evidence="11">Nuclease HARBI1</fullName>
    </submittedName>
</protein>
<evidence type="ECO:0000256" key="6">
    <source>
        <dbReference type="ARBA" id="ARBA00022801"/>
    </source>
</evidence>
<evidence type="ECO:0000256" key="4">
    <source>
        <dbReference type="ARBA" id="ARBA00022722"/>
    </source>
</evidence>
<dbReference type="GeneID" id="113493790"/>
<feature type="region of interest" description="Disordered" evidence="8">
    <location>
        <begin position="29"/>
        <end position="60"/>
    </location>
</feature>
<evidence type="ECO:0000256" key="3">
    <source>
        <dbReference type="ARBA" id="ARBA00006958"/>
    </source>
</evidence>
<feature type="region of interest" description="Disordered" evidence="8">
    <location>
        <begin position="415"/>
        <end position="449"/>
    </location>
</feature>
<evidence type="ECO:0000256" key="5">
    <source>
        <dbReference type="ARBA" id="ARBA00022723"/>
    </source>
</evidence>
<dbReference type="RefSeq" id="XP_026727612.1">
    <property type="nucleotide sequence ID" value="XM_026871811.1"/>
</dbReference>
<dbReference type="GO" id="GO:0016787">
    <property type="term" value="F:hydrolase activity"/>
    <property type="evidence" value="ECO:0007669"/>
    <property type="project" value="UniProtKB-KW"/>
</dbReference>
<feature type="domain" description="DDE Tnp4" evidence="9">
    <location>
        <begin position="183"/>
        <end position="339"/>
    </location>
</feature>
<sequence>MAEKPTEEGYISVVDEEPEIFELLKWDSSHTQKHVQPPGPIEKPKSPEKRVSRPSECDPFDLNDSSFMEIYRLSKDLARDLCEELRPVMPDSTKSIEFSVESKVLAALSFYATGKYQKTIGGKSDPSITQYFVGTAVLQVTEAMNHPSIVKKYIHFPHLREERDIIKAKFYMKYGIPNVLGCVECTHVPMARPEDDQKSHFNKSYHSKKVQVICDSNLTILSVDATAGGSYTHDNLLYRHAVRVDLDCLHVSGEPCWLIGGPHYTQKSYIMTPIPKITKKSPVSPEKYYSNMHNQTYSAVVECIKQLKSRWKCLQANCNKQFDPKTVSMMIVACCVLHNICNLRGLPVIPMTQTEERLEAMKQKVANGPIPRKQVEDANGIHARARLVERLWNERRVLPDCSAPKKRMAKKDRILENYPPPPQPQQQTQHHPQQMHQTHHEDLSKRPRIISMTTPTYSIGVPPGWGHYPQH</sequence>
<feature type="compositionally biased region" description="Low complexity" evidence="8">
    <location>
        <begin position="425"/>
        <end position="436"/>
    </location>
</feature>
<dbReference type="KEGG" id="tnl:113493790"/>
<evidence type="ECO:0000313" key="10">
    <source>
        <dbReference type="Proteomes" id="UP000322000"/>
    </source>
</evidence>
<keyword evidence="5" id="KW-0479">Metal-binding</keyword>
<comment type="similarity">
    <text evidence="3">Belongs to the HARBI1 family.</text>
</comment>
<dbReference type="InterPro" id="IPR027806">
    <property type="entry name" value="HARBI1_dom"/>
</dbReference>
<reference evidence="11" key="1">
    <citation type="submission" date="2025-08" db="UniProtKB">
        <authorList>
            <consortium name="RefSeq"/>
        </authorList>
    </citation>
    <scope>IDENTIFICATION</scope>
</reference>
<dbReference type="AlphaFoldDB" id="A0A7E5VH12"/>
<accession>A0A7E5VH12</accession>
<organism evidence="10 11">
    <name type="scientific">Trichoplusia ni</name>
    <name type="common">Cabbage looper</name>
    <dbReference type="NCBI Taxonomy" id="7111"/>
    <lineage>
        <taxon>Eukaryota</taxon>
        <taxon>Metazoa</taxon>
        <taxon>Ecdysozoa</taxon>
        <taxon>Arthropoda</taxon>
        <taxon>Hexapoda</taxon>
        <taxon>Insecta</taxon>
        <taxon>Pterygota</taxon>
        <taxon>Neoptera</taxon>
        <taxon>Endopterygota</taxon>
        <taxon>Lepidoptera</taxon>
        <taxon>Glossata</taxon>
        <taxon>Ditrysia</taxon>
        <taxon>Noctuoidea</taxon>
        <taxon>Noctuidae</taxon>
        <taxon>Plusiinae</taxon>
        <taxon>Trichoplusia</taxon>
    </lineage>
</organism>
<evidence type="ECO:0000256" key="2">
    <source>
        <dbReference type="ARBA" id="ARBA00004123"/>
    </source>
</evidence>
<evidence type="ECO:0000256" key="7">
    <source>
        <dbReference type="ARBA" id="ARBA00023242"/>
    </source>
</evidence>
<dbReference type="PANTHER" id="PTHR22930:SF85">
    <property type="entry name" value="GH03217P-RELATED"/>
    <property type="match status" value="1"/>
</dbReference>
<dbReference type="Pfam" id="PF13359">
    <property type="entry name" value="DDE_Tnp_4"/>
    <property type="match status" value="1"/>
</dbReference>
<dbReference type="Proteomes" id="UP000322000">
    <property type="component" value="Chromosome 5"/>
</dbReference>
<comment type="subcellular location">
    <subcellularLocation>
        <location evidence="2">Nucleus</location>
    </subcellularLocation>
</comment>
<keyword evidence="4" id="KW-0540">Nuclease</keyword>
<keyword evidence="6" id="KW-0378">Hydrolase</keyword>
<keyword evidence="10" id="KW-1185">Reference proteome</keyword>
<feature type="compositionally biased region" description="Basic and acidic residues" evidence="8">
    <location>
        <begin position="42"/>
        <end position="56"/>
    </location>
</feature>
<evidence type="ECO:0000256" key="1">
    <source>
        <dbReference type="ARBA" id="ARBA00001968"/>
    </source>
</evidence>
<comment type="cofactor">
    <cofactor evidence="1">
        <name>a divalent metal cation</name>
        <dbReference type="ChEBI" id="CHEBI:60240"/>
    </cofactor>
</comment>
<dbReference type="InterPro" id="IPR045249">
    <property type="entry name" value="HARBI1-like"/>
</dbReference>
<evidence type="ECO:0000259" key="9">
    <source>
        <dbReference type="Pfam" id="PF13359"/>
    </source>
</evidence>
<dbReference type="GO" id="GO:0004518">
    <property type="term" value="F:nuclease activity"/>
    <property type="evidence" value="ECO:0007669"/>
    <property type="project" value="UniProtKB-KW"/>
</dbReference>
<dbReference type="OrthoDB" id="10062286at2759"/>
<dbReference type="GO" id="GO:0005634">
    <property type="term" value="C:nucleus"/>
    <property type="evidence" value="ECO:0007669"/>
    <property type="project" value="UniProtKB-SubCell"/>
</dbReference>
<proteinExistence type="inferred from homology"/>
<dbReference type="PANTHER" id="PTHR22930">
    <property type="match status" value="1"/>
</dbReference>
<evidence type="ECO:0000256" key="8">
    <source>
        <dbReference type="SAM" id="MobiDB-lite"/>
    </source>
</evidence>